<protein>
    <submittedName>
        <fullName evidence="1">Uncharacterized protein</fullName>
    </submittedName>
</protein>
<reference evidence="1" key="4">
    <citation type="submission" date="2025-09" db="UniProtKB">
        <authorList>
            <consortium name="Ensembl"/>
        </authorList>
    </citation>
    <scope>IDENTIFICATION</scope>
    <source>
        <strain evidence="1">HSOK</strain>
    </source>
</reference>
<accession>A0A3P9IWI1</accession>
<dbReference type="Ensembl" id="ENSORLT00015007953.1">
    <property type="protein sequence ID" value="ENSORLP00015024440.1"/>
    <property type="gene ID" value="ENSORLG00015004983.1"/>
</dbReference>
<dbReference type="Proteomes" id="UP000265200">
    <property type="component" value="Chromosome 16"/>
</dbReference>
<reference evidence="1" key="3">
    <citation type="submission" date="2025-08" db="UniProtKB">
        <authorList>
            <consortium name="Ensembl"/>
        </authorList>
    </citation>
    <scope>IDENTIFICATION</scope>
    <source>
        <strain evidence="1">HSOK</strain>
    </source>
</reference>
<reference evidence="1 2" key="2">
    <citation type="submission" date="2017-04" db="EMBL/GenBank/DDBJ databases">
        <title>CpG methylation of centromeres and impact of large insertions on vertebrate speciation.</title>
        <authorList>
            <person name="Ichikawa K."/>
            <person name="Yoshimura J."/>
            <person name="Morishita S."/>
        </authorList>
    </citation>
    <scope>NUCLEOTIDE SEQUENCE</scope>
    <source>
        <strain evidence="1 2">HSOK</strain>
    </source>
</reference>
<reference key="1">
    <citation type="journal article" date="2007" name="Nature">
        <title>The medaka draft genome and insights into vertebrate genome evolution.</title>
        <authorList>
            <person name="Kasahara M."/>
            <person name="Naruse K."/>
            <person name="Sasaki S."/>
            <person name="Nakatani Y."/>
            <person name="Qu W."/>
            <person name="Ahsan B."/>
            <person name="Yamada T."/>
            <person name="Nagayasu Y."/>
            <person name="Doi K."/>
            <person name="Kasai Y."/>
            <person name="Jindo T."/>
            <person name="Kobayashi D."/>
            <person name="Shimada A."/>
            <person name="Toyoda A."/>
            <person name="Kuroki Y."/>
            <person name="Fujiyama A."/>
            <person name="Sasaki T."/>
            <person name="Shimizu A."/>
            <person name="Asakawa S."/>
            <person name="Shimizu N."/>
            <person name="Hashimoto S."/>
            <person name="Yang J."/>
            <person name="Lee Y."/>
            <person name="Matsushima K."/>
            <person name="Sugano S."/>
            <person name="Sakaizumi M."/>
            <person name="Narita T."/>
            <person name="Ohishi K."/>
            <person name="Haga S."/>
            <person name="Ohta F."/>
            <person name="Nomoto H."/>
            <person name="Nogata K."/>
            <person name="Morishita T."/>
            <person name="Endo T."/>
            <person name="Shin-I T."/>
            <person name="Takeda H."/>
            <person name="Morishita S."/>
            <person name="Kohara Y."/>
        </authorList>
    </citation>
    <scope>NUCLEOTIDE SEQUENCE [LARGE SCALE GENOMIC DNA]</scope>
    <source>
        <strain>Hd-rR</strain>
    </source>
</reference>
<sequence>MPPWCYTPLSHSLHRLKPLFSFTIENMFDILWICPFIKVDLSPLPVYILQTVLCSFGLYWTGQK</sequence>
<evidence type="ECO:0000313" key="1">
    <source>
        <dbReference type="Ensembl" id="ENSORLP00015024440.1"/>
    </source>
</evidence>
<organism evidence="1 2">
    <name type="scientific">Oryzias latipes</name>
    <name type="common">Japanese rice fish</name>
    <name type="synonym">Japanese killifish</name>
    <dbReference type="NCBI Taxonomy" id="8090"/>
    <lineage>
        <taxon>Eukaryota</taxon>
        <taxon>Metazoa</taxon>
        <taxon>Chordata</taxon>
        <taxon>Craniata</taxon>
        <taxon>Vertebrata</taxon>
        <taxon>Euteleostomi</taxon>
        <taxon>Actinopterygii</taxon>
        <taxon>Neopterygii</taxon>
        <taxon>Teleostei</taxon>
        <taxon>Neoteleostei</taxon>
        <taxon>Acanthomorphata</taxon>
        <taxon>Ovalentaria</taxon>
        <taxon>Atherinomorphae</taxon>
        <taxon>Beloniformes</taxon>
        <taxon>Adrianichthyidae</taxon>
        <taxon>Oryziinae</taxon>
        <taxon>Oryzias</taxon>
    </lineage>
</organism>
<dbReference type="AlphaFoldDB" id="A0A3P9IWI1"/>
<name>A0A3P9IWI1_ORYLA</name>
<evidence type="ECO:0000313" key="2">
    <source>
        <dbReference type="Proteomes" id="UP000265200"/>
    </source>
</evidence>
<proteinExistence type="predicted"/>